<dbReference type="InterPro" id="IPR011059">
    <property type="entry name" value="Metal-dep_hydrolase_composite"/>
</dbReference>
<comment type="similarity">
    <text evidence="1 5">Belongs to the metallo-dependent hydrolases superfamily. NagA family.</text>
</comment>
<dbReference type="EC" id="3.5.1.25" evidence="7"/>
<evidence type="ECO:0000313" key="7">
    <source>
        <dbReference type="EMBL" id="QTC89336.1"/>
    </source>
</evidence>
<keyword evidence="2" id="KW-0479">Metal-binding</keyword>
<dbReference type="NCBIfam" id="TIGR00221">
    <property type="entry name" value="nagA"/>
    <property type="match status" value="1"/>
</dbReference>
<organism evidence="7 8">
    <name type="scientific">Brevundimonas pondensis</name>
    <dbReference type="NCBI Taxonomy" id="2774189"/>
    <lineage>
        <taxon>Bacteria</taxon>
        <taxon>Pseudomonadati</taxon>
        <taxon>Pseudomonadota</taxon>
        <taxon>Alphaproteobacteria</taxon>
        <taxon>Caulobacterales</taxon>
        <taxon>Caulobacteraceae</taxon>
        <taxon>Brevundimonas</taxon>
    </lineage>
</organism>
<keyword evidence="4 5" id="KW-0119">Carbohydrate metabolism</keyword>
<evidence type="ECO:0000256" key="1">
    <source>
        <dbReference type="ARBA" id="ARBA00010716"/>
    </source>
</evidence>
<dbReference type="Gene3D" id="3.20.20.140">
    <property type="entry name" value="Metal-dependent hydrolases"/>
    <property type="match status" value="1"/>
</dbReference>
<dbReference type="CDD" id="cd00854">
    <property type="entry name" value="NagA"/>
    <property type="match status" value="1"/>
</dbReference>
<dbReference type="EMBL" id="CP062006">
    <property type="protein sequence ID" value="QTC89336.1"/>
    <property type="molecule type" value="Genomic_DNA"/>
</dbReference>
<dbReference type="PANTHER" id="PTHR11113">
    <property type="entry name" value="N-ACETYLGLUCOSAMINE-6-PHOSPHATE DEACETYLASE"/>
    <property type="match status" value="1"/>
</dbReference>
<dbReference type="Gene3D" id="2.30.40.10">
    <property type="entry name" value="Urease, subunit C, domain 1"/>
    <property type="match status" value="1"/>
</dbReference>
<name>A0ABX7SNQ6_9CAUL</name>
<proteinExistence type="inferred from homology"/>
<evidence type="ECO:0000256" key="4">
    <source>
        <dbReference type="ARBA" id="ARBA00023277"/>
    </source>
</evidence>
<dbReference type="PIRSF" id="PIRSF038994">
    <property type="entry name" value="NagA"/>
    <property type="match status" value="1"/>
</dbReference>
<keyword evidence="8" id="KW-1185">Reference proteome</keyword>
<dbReference type="InterPro" id="IPR003764">
    <property type="entry name" value="GlcNAc_6-P_deAcase"/>
</dbReference>
<dbReference type="Proteomes" id="UP000663942">
    <property type="component" value="Chromosome"/>
</dbReference>
<sequence>MPTLLHNGPILVDDAFHDDLAVVVEGDRIAAVAPASVLSVAFPEAEIRDLNGARLVPGYIDTQVNGGGGVLFNDAPTLETIARIGAAHRRFGTTGFLPTLISDDLSVIDQAIDAVEQAMLEGVPGVLGIHIEGPFLNVARKGIHDPSKFRTLDDEAVRLLTRMKTGRTLITLAPETTTPDMITALVADGAVVAAGHTDADYPTVRAAMDAGVTGFTHLFNAMSPLTSREPGVVGAALESQTAWCGIIVDGHHVDPVVLKLALRCRPADRFMLVTDAMPSVNAPHLGDGDDHFYLQGRRISVKDGACLDERGVLAGSDLDMAAAVRNARDLLGLDLATAVMMASAAPAAFLGLERKRGRIAPGLAADLVILDEHFTAIETWIDGASLRNGA</sequence>
<dbReference type="Pfam" id="PF01979">
    <property type="entry name" value="Amidohydro_1"/>
    <property type="match status" value="1"/>
</dbReference>
<accession>A0ABX7SNQ6</accession>
<evidence type="ECO:0000313" key="8">
    <source>
        <dbReference type="Proteomes" id="UP000663942"/>
    </source>
</evidence>
<protein>
    <submittedName>
        <fullName evidence="7">N-acetylglucosamine-6-phosphate deacetylase</fullName>
        <ecNumber evidence="7">3.5.1.25</ecNumber>
    </submittedName>
</protein>
<reference evidence="7 8" key="1">
    <citation type="submission" date="2020-09" db="EMBL/GenBank/DDBJ databases">
        <title>Brevundimonas sp. LVF1 isolated from an oligotrophic pond in Goettingen, Germany.</title>
        <authorList>
            <person name="Friedrich I."/>
            <person name="Klassen A."/>
            <person name="Neubauer H."/>
            <person name="Schneider D."/>
            <person name="Hertel R."/>
            <person name="Daniel R."/>
        </authorList>
    </citation>
    <scope>NUCLEOTIDE SEQUENCE [LARGE SCALE GENOMIC DNA]</scope>
    <source>
        <strain evidence="7 8">LVF1</strain>
    </source>
</reference>
<dbReference type="InterPro" id="IPR006680">
    <property type="entry name" value="Amidohydro-rel"/>
</dbReference>
<evidence type="ECO:0000256" key="5">
    <source>
        <dbReference type="PIRNR" id="PIRNR038994"/>
    </source>
</evidence>
<evidence type="ECO:0000256" key="2">
    <source>
        <dbReference type="ARBA" id="ARBA00022723"/>
    </source>
</evidence>
<dbReference type="InterPro" id="IPR032466">
    <property type="entry name" value="Metal_Hydrolase"/>
</dbReference>
<evidence type="ECO:0000259" key="6">
    <source>
        <dbReference type="Pfam" id="PF01979"/>
    </source>
</evidence>
<dbReference type="SUPFAM" id="SSF51556">
    <property type="entry name" value="Metallo-dependent hydrolases"/>
    <property type="match status" value="1"/>
</dbReference>
<keyword evidence="3 5" id="KW-0378">Hydrolase</keyword>
<dbReference type="PANTHER" id="PTHR11113:SF14">
    <property type="entry name" value="N-ACETYLGLUCOSAMINE-6-PHOSPHATE DEACETYLASE"/>
    <property type="match status" value="1"/>
</dbReference>
<dbReference type="SUPFAM" id="SSF51338">
    <property type="entry name" value="Composite domain of metallo-dependent hydrolases"/>
    <property type="match status" value="1"/>
</dbReference>
<gene>
    <name evidence="7" type="primary">nagA</name>
    <name evidence="7" type="ORF">IFE19_08490</name>
</gene>
<evidence type="ECO:0000256" key="3">
    <source>
        <dbReference type="ARBA" id="ARBA00022801"/>
    </source>
</evidence>
<feature type="domain" description="Amidohydrolase-related" evidence="6">
    <location>
        <begin position="55"/>
        <end position="375"/>
    </location>
</feature>
<dbReference type="RefSeq" id="WP_207827193.1">
    <property type="nucleotide sequence ID" value="NZ_CP062006.1"/>
</dbReference>
<dbReference type="GO" id="GO:0008448">
    <property type="term" value="F:N-acetylglucosamine-6-phosphate deacetylase activity"/>
    <property type="evidence" value="ECO:0007669"/>
    <property type="project" value="UniProtKB-EC"/>
</dbReference>